<gene>
    <name evidence="9" type="ORF">OLUC0939_LOCUS2801</name>
</gene>
<keyword evidence="7" id="KW-0472">Membrane</keyword>
<keyword evidence="5" id="KW-0653">Protein transport</keyword>
<protein>
    <recommendedName>
        <fullName evidence="3">Conserved oligomeric Golgi complex subunit 1</fullName>
    </recommendedName>
</protein>
<evidence type="ECO:0000256" key="2">
    <source>
        <dbReference type="ARBA" id="ARBA00006653"/>
    </source>
</evidence>
<keyword evidence="6" id="KW-0333">Golgi apparatus</keyword>
<evidence type="ECO:0000256" key="4">
    <source>
        <dbReference type="ARBA" id="ARBA00022448"/>
    </source>
</evidence>
<dbReference type="Pfam" id="PF08700">
    <property type="entry name" value="VPS51_Exo84_N"/>
    <property type="match status" value="1"/>
</dbReference>
<name>A0A7R9T1S0_9CHLO</name>
<feature type="coiled-coil region" evidence="8">
    <location>
        <begin position="21"/>
        <end position="91"/>
    </location>
</feature>
<evidence type="ECO:0000256" key="1">
    <source>
        <dbReference type="ARBA" id="ARBA00004395"/>
    </source>
</evidence>
<evidence type="ECO:0000256" key="5">
    <source>
        <dbReference type="ARBA" id="ARBA00022927"/>
    </source>
</evidence>
<comment type="similarity">
    <text evidence="2">Belongs to the COG1 family.</text>
</comment>
<proteinExistence type="inferred from homology"/>
<evidence type="ECO:0000256" key="8">
    <source>
        <dbReference type="SAM" id="Coils"/>
    </source>
</evidence>
<dbReference type="AlphaFoldDB" id="A0A7R9T1S0"/>
<accession>A0A7R9T1S0</accession>
<dbReference type="InterPro" id="IPR033370">
    <property type="entry name" value="COG1"/>
</dbReference>
<sequence length="856" mass="94719">MTTTMEVNAEALFKNRTLDEIREVEARTRREAREKAEALRKLLGESYKDAIATVEALEIIEETSRSVAQTSREIERALREMNESVDRSSEREIGEEDARRAAAVERGSRVKFLLDTPEKMWGLLEDCAYEEAAIRLMASVEMLDEMTRGKGRAEALYTTFPVARQQATALNSFKARVSKRARAGLERSGLRVSEVVSALKALVMMENLSATQALTLLLQTRQAWVRACLRDIAGSTVTQESLNKRLMALMADIKHVLQLCFEIFAGEKALIASDTAKSLTVDDLFQGVFEPHVEWEQFQASMAQRREKLETLSSSVVSDACLAWLDRLGRDISLRGVAVFGKMSSCSELAALEATCASDEKEWEESCAALFNRKINLWPTLFEQPWLQQAFALFKKSLSFAVIKPQVDAALVDALKKNSTDSRKESSMWSSSSASKDEIVSVPDDIKCARAVARSMNKIMLTVRKDALKLHGIHIGGNADVEGRLAKLAEHIHACAHKGLVDLAQYLLSKISTQPTEVNGALMIGHLAAAVMDVVKETTVLLKPANVWPKYDESAELIIKPARTLRGLKKPKESESAKIEGVKTEFENAMNAGYEVWVNNCAADTVRTFRAALSSDDSLASDTTPSCWEEVTDKNSEGLQLRLPATPSSYVLTSLHGALQEAQRVGGHLLPRSAIRMLATSLADGLLQAYIDALARPIRSEKGTLQLLLDVKFAMDVLAMKDTSRVNDVQNRLTSALDPIDWATYEPYILENERRAYRRCAVLLGGFVQLSNLYQDTSIKPATGASAASAKPVARFTYLPVSLPTLRALNSDRGKGKIDWGEIKVDTFEDEEQEGIFSSIMQQSRKGLGNLLRELA</sequence>
<evidence type="ECO:0000256" key="7">
    <source>
        <dbReference type="ARBA" id="ARBA00023136"/>
    </source>
</evidence>
<dbReference type="PANTHER" id="PTHR31658">
    <property type="entry name" value="CONSERVED OLIGOMERIC GOLGI COMPLEX SUBUNIT 1"/>
    <property type="match status" value="1"/>
</dbReference>
<keyword evidence="8" id="KW-0175">Coiled coil</keyword>
<evidence type="ECO:0000256" key="3">
    <source>
        <dbReference type="ARBA" id="ARBA00020978"/>
    </source>
</evidence>
<dbReference type="EMBL" id="HBDX01003229">
    <property type="protein sequence ID" value="CAD8222078.1"/>
    <property type="molecule type" value="Transcribed_RNA"/>
</dbReference>
<organism evidence="9">
    <name type="scientific">Ostreococcus sp. 'lucimarinus'</name>
    <dbReference type="NCBI Taxonomy" id="242159"/>
    <lineage>
        <taxon>Eukaryota</taxon>
        <taxon>Viridiplantae</taxon>
        <taxon>Chlorophyta</taxon>
        <taxon>Mamiellophyceae</taxon>
        <taxon>Mamiellales</taxon>
        <taxon>Bathycoccaceae</taxon>
        <taxon>Ostreococcus</taxon>
    </lineage>
</organism>
<dbReference type="GO" id="GO:0015031">
    <property type="term" value="P:protein transport"/>
    <property type="evidence" value="ECO:0007669"/>
    <property type="project" value="UniProtKB-KW"/>
</dbReference>
<keyword evidence="4" id="KW-0813">Transport</keyword>
<comment type="subcellular location">
    <subcellularLocation>
        <location evidence="1">Golgi apparatus membrane</location>
        <topology evidence="1">Peripheral membrane protein</topology>
    </subcellularLocation>
</comment>
<dbReference type="GO" id="GO:0006891">
    <property type="term" value="P:intra-Golgi vesicle-mediated transport"/>
    <property type="evidence" value="ECO:0007669"/>
    <property type="project" value="InterPro"/>
</dbReference>
<dbReference type="GO" id="GO:0000139">
    <property type="term" value="C:Golgi membrane"/>
    <property type="evidence" value="ECO:0007669"/>
    <property type="project" value="UniProtKB-SubCell"/>
</dbReference>
<reference evidence="9" key="1">
    <citation type="submission" date="2021-01" db="EMBL/GenBank/DDBJ databases">
        <authorList>
            <person name="Corre E."/>
            <person name="Pelletier E."/>
            <person name="Niang G."/>
            <person name="Scheremetjew M."/>
            <person name="Finn R."/>
            <person name="Kale V."/>
            <person name="Holt S."/>
            <person name="Cochrane G."/>
            <person name="Meng A."/>
            <person name="Brown T."/>
            <person name="Cohen L."/>
        </authorList>
    </citation>
    <scope>NUCLEOTIDE SEQUENCE</scope>
    <source>
        <strain evidence="9">Clade-A-BCC118000</strain>
    </source>
</reference>
<dbReference type="GO" id="GO:0017119">
    <property type="term" value="C:Golgi transport complex"/>
    <property type="evidence" value="ECO:0007669"/>
    <property type="project" value="InterPro"/>
</dbReference>
<evidence type="ECO:0000313" key="9">
    <source>
        <dbReference type="EMBL" id="CAD8222078.1"/>
    </source>
</evidence>
<evidence type="ECO:0000256" key="6">
    <source>
        <dbReference type="ARBA" id="ARBA00023034"/>
    </source>
</evidence>
<dbReference type="PANTHER" id="PTHR31658:SF0">
    <property type="entry name" value="CONSERVED OLIGOMERIC GOLGI COMPLEX SUBUNIT 1"/>
    <property type="match status" value="1"/>
</dbReference>